<keyword evidence="2" id="KW-1185">Reference proteome</keyword>
<dbReference type="AlphaFoldDB" id="A0A834SVB7"/>
<protein>
    <submittedName>
        <fullName evidence="1">Cyclin-D2-1 isoform X1</fullName>
    </submittedName>
</protein>
<proteinExistence type="predicted"/>
<name>A0A834SVB7_9FABA</name>
<dbReference type="Proteomes" id="UP000634136">
    <property type="component" value="Unassembled WGS sequence"/>
</dbReference>
<comment type="caution">
    <text evidence="1">The sequence shown here is derived from an EMBL/GenBank/DDBJ whole genome shotgun (WGS) entry which is preliminary data.</text>
</comment>
<evidence type="ECO:0000313" key="1">
    <source>
        <dbReference type="EMBL" id="KAF7810416.1"/>
    </source>
</evidence>
<gene>
    <name evidence="1" type="ORF">G2W53_037159</name>
</gene>
<dbReference type="EMBL" id="JAAIUW010000011">
    <property type="protein sequence ID" value="KAF7810416.1"/>
    <property type="molecule type" value="Genomic_DNA"/>
</dbReference>
<organism evidence="1 2">
    <name type="scientific">Senna tora</name>
    <dbReference type="NCBI Taxonomy" id="362788"/>
    <lineage>
        <taxon>Eukaryota</taxon>
        <taxon>Viridiplantae</taxon>
        <taxon>Streptophyta</taxon>
        <taxon>Embryophyta</taxon>
        <taxon>Tracheophyta</taxon>
        <taxon>Spermatophyta</taxon>
        <taxon>Magnoliopsida</taxon>
        <taxon>eudicotyledons</taxon>
        <taxon>Gunneridae</taxon>
        <taxon>Pentapetalae</taxon>
        <taxon>rosids</taxon>
        <taxon>fabids</taxon>
        <taxon>Fabales</taxon>
        <taxon>Fabaceae</taxon>
        <taxon>Caesalpinioideae</taxon>
        <taxon>Cassia clade</taxon>
        <taxon>Senna</taxon>
    </lineage>
</organism>
<accession>A0A834SVB7</accession>
<sequence>MSHSSSFVAPTHLLSSDHHHSPLDSPLFDDTAITGEFIDRETHHMPKPDYLQRLRDRPIDVTARENSINWILMVGREGYSRNIHDKIFFFFFAFISSPEAMQIHLGGEDFIDRPIDTMVGEDLFERCLQRVHEFLNDVDLEGVDVNHLILIHLGGEDFIDRPIDSMVAENLFEGCLQKVNEFINEVKIYIHRLIDLMVGKDLFEGCLQKVNKFLNEVDLEGADVNHLILVDNFGRSIFINYLSPDVRIVKELPKELQPLDLEAIGSVEFVSGIPSLLEDGIKVLVYAGKDDLICIGLGGFMPSSGLIKKKFESAPTHYGSTKSISDVEKLDARKTNYNT</sequence>
<reference evidence="1" key="1">
    <citation type="submission" date="2020-09" db="EMBL/GenBank/DDBJ databases">
        <title>Genome-Enabled Discovery of Anthraquinone Biosynthesis in Senna tora.</title>
        <authorList>
            <person name="Kang S.-H."/>
            <person name="Pandey R.P."/>
            <person name="Lee C.-M."/>
            <person name="Sim J.-S."/>
            <person name="Jeong J.-T."/>
            <person name="Choi B.-S."/>
            <person name="Jung M."/>
            <person name="Ginzburg D."/>
            <person name="Zhao K."/>
            <person name="Won S.Y."/>
            <person name="Oh T.-J."/>
            <person name="Yu Y."/>
            <person name="Kim N.-H."/>
            <person name="Lee O.R."/>
            <person name="Lee T.-H."/>
            <person name="Bashyal P."/>
            <person name="Kim T.-S."/>
            <person name="Lee W.-H."/>
            <person name="Kawkins C."/>
            <person name="Kim C.-K."/>
            <person name="Kim J.S."/>
            <person name="Ahn B.O."/>
            <person name="Rhee S.Y."/>
            <person name="Sohng J.K."/>
        </authorList>
    </citation>
    <scope>NUCLEOTIDE SEQUENCE</scope>
    <source>
        <tissue evidence="1">Leaf</tissue>
    </source>
</reference>
<evidence type="ECO:0000313" key="2">
    <source>
        <dbReference type="Proteomes" id="UP000634136"/>
    </source>
</evidence>